<name>G4ZVI5_PHYSP</name>
<feature type="compositionally biased region" description="Basic residues" evidence="1">
    <location>
        <begin position="261"/>
        <end position="279"/>
    </location>
</feature>
<evidence type="ECO:0000259" key="2">
    <source>
        <dbReference type="Pfam" id="PF25273"/>
    </source>
</evidence>
<keyword evidence="4" id="KW-1185">Reference proteome</keyword>
<dbReference type="PANTHER" id="PTHR34415">
    <property type="entry name" value="INTEGRASE CATALYTIC DOMAIN-CONTAINING PROTEIN"/>
    <property type="match status" value="1"/>
</dbReference>
<organism evidence="3 4">
    <name type="scientific">Phytophthora sojae (strain P6497)</name>
    <name type="common">Soybean stem and root rot agent</name>
    <name type="synonym">Phytophthora megasperma f. sp. glycines</name>
    <dbReference type="NCBI Taxonomy" id="1094619"/>
    <lineage>
        <taxon>Eukaryota</taxon>
        <taxon>Sar</taxon>
        <taxon>Stramenopiles</taxon>
        <taxon>Oomycota</taxon>
        <taxon>Peronosporomycetes</taxon>
        <taxon>Peronosporales</taxon>
        <taxon>Peronosporaceae</taxon>
        <taxon>Phytophthora</taxon>
    </lineage>
</organism>
<protein>
    <recommendedName>
        <fullName evidence="2">DUF7869 domain-containing protein</fullName>
    </recommendedName>
</protein>
<evidence type="ECO:0000256" key="1">
    <source>
        <dbReference type="SAM" id="MobiDB-lite"/>
    </source>
</evidence>
<dbReference type="Proteomes" id="UP000002640">
    <property type="component" value="Unassembled WGS sequence"/>
</dbReference>
<dbReference type="PANTHER" id="PTHR34415:SF1">
    <property type="entry name" value="INTEGRASE CATALYTIC DOMAIN-CONTAINING PROTEIN"/>
    <property type="match status" value="1"/>
</dbReference>
<evidence type="ECO:0000313" key="4">
    <source>
        <dbReference type="Proteomes" id="UP000002640"/>
    </source>
</evidence>
<dbReference type="KEGG" id="psoj:PHYSODRAFT_516866"/>
<dbReference type="RefSeq" id="XP_009532557.1">
    <property type="nucleotide sequence ID" value="XM_009534262.1"/>
</dbReference>
<dbReference type="GeneID" id="20659851"/>
<proteinExistence type="predicted"/>
<sequence>MLAHFISTKIIPAGKTRLTVYADNCSGQNKNNYVIKFLLAQVHMGALQHVDYKFFVKRHTKNSCDRGFGHIRKHVAKVDCWTMDHLVEAVSSASKSSITVHLPRGSSAFKSYKPILTELYKRLDGIQKFQIFTMDASQPGVVVCKKGPESELVEISLSRRFDGIFTTKEKVQRMMTDHIETLSPPVRNTEKIAQMYHNIKPYVPAEFQSDPLYAKPSEQEGEDAKSRKQARREHRAAMAVAAKANQDQRGITEAVATKNNPAKKRATAAKKTQKNKKHKATADLPAEQE</sequence>
<feature type="region of interest" description="Disordered" evidence="1">
    <location>
        <begin position="215"/>
        <end position="289"/>
    </location>
</feature>
<evidence type="ECO:0000313" key="3">
    <source>
        <dbReference type="EMBL" id="EGZ12224.1"/>
    </source>
</evidence>
<dbReference type="EMBL" id="JH159157">
    <property type="protein sequence ID" value="EGZ12224.1"/>
    <property type="molecule type" value="Genomic_DNA"/>
</dbReference>
<dbReference type="AlphaFoldDB" id="G4ZVI5"/>
<feature type="domain" description="DUF7869" evidence="2">
    <location>
        <begin position="17"/>
        <end position="143"/>
    </location>
</feature>
<dbReference type="InterPro" id="IPR057191">
    <property type="entry name" value="DUF7869"/>
</dbReference>
<gene>
    <name evidence="3" type="ORF">PHYSODRAFT_516866</name>
</gene>
<accession>G4ZVI5</accession>
<dbReference type="OMA" id="HEDQRGR"/>
<dbReference type="Pfam" id="PF25273">
    <property type="entry name" value="DUF7869"/>
    <property type="match status" value="1"/>
</dbReference>
<dbReference type="InParanoid" id="G4ZVI5"/>
<reference evidence="3 4" key="1">
    <citation type="journal article" date="2006" name="Science">
        <title>Phytophthora genome sequences uncover evolutionary origins and mechanisms of pathogenesis.</title>
        <authorList>
            <person name="Tyler B.M."/>
            <person name="Tripathy S."/>
            <person name="Zhang X."/>
            <person name="Dehal P."/>
            <person name="Jiang R.H."/>
            <person name="Aerts A."/>
            <person name="Arredondo F.D."/>
            <person name="Baxter L."/>
            <person name="Bensasson D."/>
            <person name="Beynon J.L."/>
            <person name="Chapman J."/>
            <person name="Damasceno C.M."/>
            <person name="Dorrance A.E."/>
            <person name="Dou D."/>
            <person name="Dickerman A.W."/>
            <person name="Dubchak I.L."/>
            <person name="Garbelotto M."/>
            <person name="Gijzen M."/>
            <person name="Gordon S.G."/>
            <person name="Govers F."/>
            <person name="Grunwald N.J."/>
            <person name="Huang W."/>
            <person name="Ivors K.L."/>
            <person name="Jones R.W."/>
            <person name="Kamoun S."/>
            <person name="Krampis K."/>
            <person name="Lamour K.H."/>
            <person name="Lee M.K."/>
            <person name="McDonald W.H."/>
            <person name="Medina M."/>
            <person name="Meijer H.J."/>
            <person name="Nordberg E.K."/>
            <person name="Maclean D.J."/>
            <person name="Ospina-Giraldo M.D."/>
            <person name="Morris P.F."/>
            <person name="Phuntumart V."/>
            <person name="Putnam N.H."/>
            <person name="Rash S."/>
            <person name="Rose J.K."/>
            <person name="Sakihama Y."/>
            <person name="Salamov A.A."/>
            <person name="Savidor A."/>
            <person name="Scheuring C.F."/>
            <person name="Smith B.M."/>
            <person name="Sobral B.W."/>
            <person name="Terry A."/>
            <person name="Torto-Alalibo T.A."/>
            <person name="Win J."/>
            <person name="Xu Z."/>
            <person name="Zhang H."/>
            <person name="Grigoriev I.V."/>
            <person name="Rokhsar D.S."/>
            <person name="Boore J.L."/>
        </authorList>
    </citation>
    <scope>NUCLEOTIDE SEQUENCE [LARGE SCALE GENOMIC DNA]</scope>
    <source>
        <strain evidence="3 4">P6497</strain>
    </source>
</reference>